<accession>A0ABP0EAC3</accession>
<evidence type="ECO:0000313" key="2">
    <source>
        <dbReference type="Proteomes" id="UP001497600"/>
    </source>
</evidence>
<keyword evidence="2" id="KW-1185">Reference proteome</keyword>
<dbReference type="EMBL" id="OZ004256">
    <property type="protein sequence ID" value="CAK7902838.1"/>
    <property type="molecule type" value="Genomic_DNA"/>
</dbReference>
<name>A0ABP0EAC3_9ASCO</name>
<gene>
    <name evidence="1" type="primary">IRC19</name>
    <name evidence="1" type="ORF">CAAN4_D01794</name>
</gene>
<reference evidence="1 2" key="1">
    <citation type="submission" date="2024-01" db="EMBL/GenBank/DDBJ databases">
        <authorList>
            <consortium name="Genoscope - CEA"/>
            <person name="William W."/>
        </authorList>
    </citation>
    <scope>NUCLEOTIDE SEQUENCE [LARGE SCALE GENOMIC DNA]</scope>
    <source>
        <strain evidence="1 2">29B2s-10</strain>
    </source>
</reference>
<organism evidence="1 2">
    <name type="scientific">[Candida] anglica</name>
    <dbReference type="NCBI Taxonomy" id="148631"/>
    <lineage>
        <taxon>Eukaryota</taxon>
        <taxon>Fungi</taxon>
        <taxon>Dikarya</taxon>
        <taxon>Ascomycota</taxon>
        <taxon>Saccharomycotina</taxon>
        <taxon>Pichiomycetes</taxon>
        <taxon>Debaryomycetaceae</taxon>
        <taxon>Kurtzmaniella</taxon>
    </lineage>
</organism>
<proteinExistence type="predicted"/>
<evidence type="ECO:0000313" key="1">
    <source>
        <dbReference type="EMBL" id="CAK7902838.1"/>
    </source>
</evidence>
<sequence>MSSFRGYTVAKRAVLVANKSVTVSMESLQGLTYKQQLLSLYKRFYRLRVYQTDAHDLKNYSQLLRRKFTTEKFSLKRQIFLPTDESISPEQLVRRAVNTLEFVQNSVVFNDTPENQNFIKGTSSKPYEPRVESKVLSTILSMEGRTDTTIKCDPNYRWMSELEDKILSKISSTEENELEYKKTFRKHESTMSYLGYRDYNQNLIRFNECFQLCL</sequence>
<protein>
    <submittedName>
        <fullName evidence="1">Increased recombination centers protein 19</fullName>
    </submittedName>
</protein>
<dbReference type="Proteomes" id="UP001497600">
    <property type="component" value="Chromosome D"/>
</dbReference>